<reference evidence="3" key="1">
    <citation type="submission" date="2023-10" db="EMBL/GenBank/DDBJ databases">
        <authorList>
            <person name="Noh H."/>
        </authorList>
    </citation>
    <scope>NUCLEOTIDE SEQUENCE</scope>
    <source>
        <strain evidence="3">DUCC4014</strain>
    </source>
</reference>
<dbReference type="Proteomes" id="UP000827549">
    <property type="component" value="Chromosome 4"/>
</dbReference>
<dbReference type="EMBL" id="CP086717">
    <property type="protein sequence ID" value="WOO82464.1"/>
    <property type="molecule type" value="Genomic_DNA"/>
</dbReference>
<feature type="chain" id="PRO_5042291250" evidence="2">
    <location>
        <begin position="20"/>
        <end position="763"/>
    </location>
</feature>
<protein>
    <submittedName>
        <fullName evidence="3">Uncharacterized protein</fullName>
    </submittedName>
</protein>
<gene>
    <name evidence="3" type="ORF">LOC62_04G005952</name>
</gene>
<feature type="region of interest" description="Disordered" evidence="1">
    <location>
        <begin position="33"/>
        <end position="63"/>
    </location>
</feature>
<feature type="region of interest" description="Disordered" evidence="1">
    <location>
        <begin position="622"/>
        <end position="643"/>
    </location>
</feature>
<feature type="compositionally biased region" description="Low complexity" evidence="1">
    <location>
        <begin position="163"/>
        <end position="190"/>
    </location>
</feature>
<dbReference type="AlphaFoldDB" id="A0AAF0YES2"/>
<feature type="compositionally biased region" description="Low complexity" evidence="1">
    <location>
        <begin position="146"/>
        <end position="156"/>
    </location>
</feature>
<keyword evidence="4" id="KW-1185">Reference proteome</keyword>
<feature type="region of interest" description="Disordered" evidence="1">
    <location>
        <begin position="514"/>
        <end position="609"/>
    </location>
</feature>
<dbReference type="GeneID" id="87809179"/>
<feature type="signal peptide" evidence="2">
    <location>
        <begin position="1"/>
        <end position="19"/>
    </location>
</feature>
<feature type="region of interest" description="Disordered" evidence="1">
    <location>
        <begin position="379"/>
        <end position="398"/>
    </location>
</feature>
<feature type="compositionally biased region" description="Pro residues" evidence="1">
    <location>
        <begin position="33"/>
        <end position="42"/>
    </location>
</feature>
<feature type="region of interest" description="Disordered" evidence="1">
    <location>
        <begin position="95"/>
        <end position="211"/>
    </location>
</feature>
<feature type="compositionally biased region" description="Pro residues" evidence="1">
    <location>
        <begin position="555"/>
        <end position="565"/>
    </location>
</feature>
<feature type="region of interest" description="Disordered" evidence="1">
    <location>
        <begin position="435"/>
        <end position="477"/>
    </location>
</feature>
<evidence type="ECO:0000256" key="1">
    <source>
        <dbReference type="SAM" id="MobiDB-lite"/>
    </source>
</evidence>
<organism evidence="3 4">
    <name type="scientific">Vanrija pseudolonga</name>
    <dbReference type="NCBI Taxonomy" id="143232"/>
    <lineage>
        <taxon>Eukaryota</taxon>
        <taxon>Fungi</taxon>
        <taxon>Dikarya</taxon>
        <taxon>Basidiomycota</taxon>
        <taxon>Agaricomycotina</taxon>
        <taxon>Tremellomycetes</taxon>
        <taxon>Trichosporonales</taxon>
        <taxon>Trichosporonaceae</taxon>
        <taxon>Vanrija</taxon>
    </lineage>
</organism>
<feature type="compositionally biased region" description="Low complexity" evidence="1">
    <location>
        <begin position="380"/>
        <end position="391"/>
    </location>
</feature>
<dbReference type="RefSeq" id="XP_062628496.1">
    <property type="nucleotide sequence ID" value="XM_062772512.1"/>
</dbReference>
<keyword evidence="2" id="KW-0732">Signal</keyword>
<feature type="compositionally biased region" description="Low complexity" evidence="1">
    <location>
        <begin position="519"/>
        <end position="532"/>
    </location>
</feature>
<evidence type="ECO:0000256" key="2">
    <source>
        <dbReference type="SAM" id="SignalP"/>
    </source>
</evidence>
<evidence type="ECO:0000313" key="4">
    <source>
        <dbReference type="Proteomes" id="UP000827549"/>
    </source>
</evidence>
<feature type="compositionally biased region" description="Low complexity" evidence="1">
    <location>
        <begin position="443"/>
        <end position="462"/>
    </location>
</feature>
<feature type="compositionally biased region" description="Low complexity" evidence="1">
    <location>
        <begin position="582"/>
        <end position="609"/>
    </location>
</feature>
<name>A0AAF0YES2_9TREE</name>
<sequence>MLPLPTLISLLPLLLCAHAAPLGYGSWYQPDVPQPSALPPTPEGGWPKNPDGTDNLPTSWSETYDPSTGAMVVDVVYGADVVVVGDGGYQTGPAAPGATGVSGDPNAASFNADPGYDTSDAGAGDNTDYSADDAAPSDGTDYGSVTDYYTPAATDAAWRRQDPTPTDAAWDPSADTPSDPSSWDAAPSDWTDPGATDPSYDAPTPTAWLGDASTADLSQQGVPGAADAIRQWMSALRWPFQQQPPAPTPTTLILAPPGWGEGTTVSLKWRGMPTAVVAKRDWVQDDSGNWVWVDPTPTAATAAPTEPPAVADPWVRPVPWRDQPAEYTVDGIVHYDYTGTGLCNWGLGQNGDLLNAYIQWMNTHTFAPGETIPPMRRRGAVATPAPTPGARFSRPPYHGGPVHAISDLAAAPTATPAPNAAGVHARAEADAAAYVGDPEPPLTAAAAETHASATNAEESTSSVSPATAHSSDEDAPAVSPLLDDAQEASFLHNHALAALSRPKFSFFALGASTPPSPDAPVASDSPHLSTLSSRDDTSDSVAPPEDPATSAPDSPTVPPDSPVPDTPVSVSEAPAPDTATYDPWPDTSSPPEEPSPSWSSDTPSPWDAPADATIAVTDYYAEPTDTSSQPAEPVAPAPTPVATTLPPLFPTGIFATATLPTYDGPPLWTGDAITRPPAPGPDPCGAAAMQHFKRWTRDDGHFPAATGWMTQLFPGDGQCFGPTTTEDHNMGHAVTAMEMVMDLKMTKLPAWMQTLAIPHASAR</sequence>
<accession>A0AAF0YES2</accession>
<evidence type="ECO:0000313" key="3">
    <source>
        <dbReference type="EMBL" id="WOO82464.1"/>
    </source>
</evidence>
<proteinExistence type="predicted"/>